<comment type="caution">
    <text evidence="1">The sequence shown here is derived from an EMBL/GenBank/DDBJ whole genome shotgun (WGS) entry which is preliminary data.</text>
</comment>
<protein>
    <submittedName>
        <fullName evidence="1">Uncharacterized protein</fullName>
    </submittedName>
</protein>
<evidence type="ECO:0000313" key="2">
    <source>
        <dbReference type="Proteomes" id="UP000001340"/>
    </source>
</evidence>
<name>A0A0E2D3G4_LEPIR</name>
<organism evidence="1 2">
    <name type="scientific">Leptospira interrogans str. UI 12758</name>
    <dbReference type="NCBI Taxonomy" id="1049938"/>
    <lineage>
        <taxon>Bacteria</taxon>
        <taxon>Pseudomonadati</taxon>
        <taxon>Spirochaetota</taxon>
        <taxon>Spirochaetia</taxon>
        <taxon>Leptospirales</taxon>
        <taxon>Leptospiraceae</taxon>
        <taxon>Leptospira</taxon>
    </lineage>
</organism>
<sequence length="45" mass="5316">MTGAESPVPPIPFNLSFTDYWRDSPRFSYIELTFFITLEINNFLK</sequence>
<dbReference type="AlphaFoldDB" id="A0A0E2D3G4"/>
<gene>
    <name evidence="1" type="ORF">LEP1GSC105_2975</name>
</gene>
<evidence type="ECO:0000313" key="1">
    <source>
        <dbReference type="EMBL" id="EKR54549.1"/>
    </source>
</evidence>
<dbReference type="Proteomes" id="UP000001340">
    <property type="component" value="Unassembled WGS sequence"/>
</dbReference>
<reference evidence="1 2" key="1">
    <citation type="submission" date="2012-10" db="EMBL/GenBank/DDBJ databases">
        <authorList>
            <person name="Harkins D.M."/>
            <person name="Durkin A.S."/>
            <person name="Brinkac L.M."/>
            <person name="Haft D.H."/>
            <person name="Selengut J.D."/>
            <person name="Sanka R."/>
            <person name="DePew J."/>
            <person name="Purushe J."/>
            <person name="Chanthongthip A."/>
            <person name="Lattana O."/>
            <person name="Phetsouvanh R."/>
            <person name="Newton P.N."/>
            <person name="Vinetz J.M."/>
            <person name="Sutton G.G."/>
            <person name="Nierman W.C."/>
            <person name="Fouts D.E."/>
        </authorList>
    </citation>
    <scope>NUCLEOTIDE SEQUENCE [LARGE SCALE GENOMIC DNA]</scope>
    <source>
        <strain evidence="1 2">UI 12758</strain>
    </source>
</reference>
<accession>A0A0E2D3G4</accession>
<dbReference type="EMBL" id="AHNR02000045">
    <property type="protein sequence ID" value="EKR54549.1"/>
    <property type="molecule type" value="Genomic_DNA"/>
</dbReference>
<proteinExistence type="predicted"/>